<sequence>MLSIIRARHPDTKGTVSEISYKKCLLFFMQQIVATAKMFHGNATGTLFDFSQAFFIEARLISGNKFASNRASLHFADDHSRDNQRRAEQCDARQALTGQ</sequence>
<protein>
    <submittedName>
        <fullName evidence="2">Uncharacterized protein</fullName>
    </submittedName>
</protein>
<feature type="region of interest" description="Disordered" evidence="1">
    <location>
        <begin position="77"/>
        <end position="99"/>
    </location>
</feature>
<gene>
    <name evidence="2" type="ORF">A245_24276</name>
</gene>
<dbReference type="Proteomes" id="UP000018849">
    <property type="component" value="Unassembled WGS sequence"/>
</dbReference>
<reference evidence="2 3" key="1">
    <citation type="journal article" date="2013" name="PLoS Pathog.">
        <title>Genomic analysis of the Kiwifruit pathogen Pseudomonas syringae pv. actinidiae provides insight into the origins of an emergent plant disease.</title>
        <authorList>
            <person name="McCann H.C."/>
            <person name="Rikkerink E.H."/>
            <person name="Bertels F."/>
            <person name="Fiers M."/>
            <person name="Lu A."/>
            <person name="Rees-George J."/>
            <person name="Andersen M.T."/>
            <person name="Gleave A.P."/>
            <person name="Haubold B."/>
            <person name="Wohlers M.W."/>
            <person name="Guttman D.S."/>
            <person name="Wang P.W."/>
            <person name="Straub C."/>
            <person name="Vanneste J.L."/>
            <person name="Rainey P.B."/>
            <person name="Templeton M.D."/>
        </authorList>
    </citation>
    <scope>NUCLEOTIDE SEQUENCE [LARGE SCALE GENOMIC DNA]</scope>
    <source>
        <strain evidence="2 3">ICMP 19096</strain>
    </source>
</reference>
<evidence type="ECO:0000313" key="3">
    <source>
        <dbReference type="Proteomes" id="UP000018849"/>
    </source>
</evidence>
<comment type="caution">
    <text evidence="2">The sequence shown here is derived from an EMBL/GenBank/DDBJ whole genome shotgun (WGS) entry which is preliminary data.</text>
</comment>
<feature type="compositionally biased region" description="Basic and acidic residues" evidence="1">
    <location>
        <begin position="77"/>
        <end position="91"/>
    </location>
</feature>
<accession>A0A656JUQ0</accession>
<feature type="non-terminal residue" evidence="2">
    <location>
        <position position="99"/>
    </location>
</feature>
<dbReference type="AlphaFoldDB" id="A0A656JUQ0"/>
<evidence type="ECO:0000256" key="1">
    <source>
        <dbReference type="SAM" id="MobiDB-lite"/>
    </source>
</evidence>
<organism evidence="2 3">
    <name type="scientific">Pseudomonas syringae pv. actinidiae ICMP 19096</name>
    <dbReference type="NCBI Taxonomy" id="1194405"/>
    <lineage>
        <taxon>Bacteria</taxon>
        <taxon>Pseudomonadati</taxon>
        <taxon>Pseudomonadota</taxon>
        <taxon>Gammaproteobacteria</taxon>
        <taxon>Pseudomonadales</taxon>
        <taxon>Pseudomonadaceae</taxon>
        <taxon>Pseudomonas</taxon>
        <taxon>Pseudomonas syringae</taxon>
    </lineage>
</organism>
<dbReference type="EMBL" id="AOKF01002090">
    <property type="protein sequence ID" value="EPN55026.1"/>
    <property type="molecule type" value="Genomic_DNA"/>
</dbReference>
<evidence type="ECO:0000313" key="2">
    <source>
        <dbReference type="EMBL" id="EPN55026.1"/>
    </source>
</evidence>
<proteinExistence type="predicted"/>
<name>A0A656JUQ0_PSESF</name>